<protein>
    <recommendedName>
        <fullName evidence="1">FAR1 domain-containing protein</fullName>
    </recommendedName>
</protein>
<dbReference type="Pfam" id="PF03101">
    <property type="entry name" value="FAR1"/>
    <property type="match status" value="1"/>
</dbReference>
<sequence length="258" mass="28399">MIDLNEEPDENNGDPVYCTQHAAGNTEFVAEPPNPPIIQKVSVAAAEGIVTDGHSSHGMAAPGNTQVPAAVATESDVHTLDGTCAASDTGGTIANGFGGENDDESWSHPKEPHVGMRFDTLEGTKHHYNFYSLQIGFSIKMNTSRKAAKTGKLIKQQFVCNKFRKPKVDDGGAEKIHVLDEIVDETKDDDEDEDIVFLDDDSKTKKTTKKWKRDTILQTGCRPKMVVKLIDGRWEVIQFVGEHNHPLADKPSLTKYLR</sequence>
<dbReference type="PANTHER" id="PTHR46328:SF30">
    <property type="entry name" value="OS04G0641500 PROTEIN"/>
    <property type="match status" value="1"/>
</dbReference>
<reference evidence="2" key="3">
    <citation type="submission" date="2022-01" db="UniProtKB">
        <authorList>
            <consortium name="EnsemblPlants"/>
        </authorList>
    </citation>
    <scope>IDENTIFICATION</scope>
    <source>
        <strain evidence="2">subsp. vulgare</strain>
    </source>
</reference>
<dbReference type="Gramene" id="HORVU.MOREX.r2.6HG0513290.1">
    <property type="protein sequence ID" value="HORVU.MOREX.r2.6HG0513290.1.CDS.1"/>
    <property type="gene ID" value="HORVU.MOREX.r2.6HG0513290"/>
</dbReference>
<dbReference type="PANTHER" id="PTHR46328">
    <property type="entry name" value="FAR-RED IMPAIRED RESPONSIVE (FAR1) FAMILY PROTEIN-RELATED"/>
    <property type="match status" value="1"/>
</dbReference>
<organism evidence="2 3">
    <name type="scientific">Hordeum vulgare subsp. vulgare</name>
    <name type="common">Domesticated barley</name>
    <dbReference type="NCBI Taxonomy" id="112509"/>
    <lineage>
        <taxon>Eukaryota</taxon>
        <taxon>Viridiplantae</taxon>
        <taxon>Streptophyta</taxon>
        <taxon>Embryophyta</taxon>
        <taxon>Tracheophyta</taxon>
        <taxon>Spermatophyta</taxon>
        <taxon>Magnoliopsida</taxon>
        <taxon>Liliopsida</taxon>
        <taxon>Poales</taxon>
        <taxon>Poaceae</taxon>
        <taxon>BOP clade</taxon>
        <taxon>Pooideae</taxon>
        <taxon>Triticodae</taxon>
        <taxon>Triticeae</taxon>
        <taxon>Hordeinae</taxon>
        <taxon>Hordeum</taxon>
    </lineage>
</organism>
<feature type="domain" description="FAR1" evidence="1">
    <location>
        <begin position="203"/>
        <end position="248"/>
    </location>
</feature>
<dbReference type="AlphaFoldDB" id="A0A8I6XXQ7"/>
<dbReference type="Gramene" id="HORVU.MOREX.r3.6HG0618890.1">
    <property type="protein sequence ID" value="HORVU.MOREX.r3.6HG0618890.1.CDS1"/>
    <property type="gene ID" value="HORVU.MOREX.r3.6HG0618890"/>
</dbReference>
<dbReference type="InterPro" id="IPR004330">
    <property type="entry name" value="FAR1_DNA_bnd_dom"/>
</dbReference>
<dbReference type="Proteomes" id="UP000011116">
    <property type="component" value="Chromosome 6H"/>
</dbReference>
<dbReference type="EnsemblPlants" id="HORVU.MOREX.r3.6HG0618890.1">
    <property type="protein sequence ID" value="HORVU.MOREX.r3.6HG0618890.1.CDS1"/>
    <property type="gene ID" value="HORVU.MOREX.r3.6HG0618890"/>
</dbReference>
<reference evidence="3" key="1">
    <citation type="journal article" date="2012" name="Nature">
        <title>A physical, genetic and functional sequence assembly of the barley genome.</title>
        <authorList>
            <consortium name="The International Barley Genome Sequencing Consortium"/>
            <person name="Mayer K.F."/>
            <person name="Waugh R."/>
            <person name="Brown J.W."/>
            <person name="Schulman A."/>
            <person name="Langridge P."/>
            <person name="Platzer M."/>
            <person name="Fincher G.B."/>
            <person name="Muehlbauer G.J."/>
            <person name="Sato K."/>
            <person name="Close T.J."/>
            <person name="Wise R.P."/>
            <person name="Stein N."/>
        </authorList>
    </citation>
    <scope>NUCLEOTIDE SEQUENCE [LARGE SCALE GENOMIC DNA]</scope>
    <source>
        <strain evidence="3">cv. Morex</strain>
    </source>
</reference>
<name>A0A8I6XXQ7_HORVV</name>
<accession>A0A8I6XXQ7</accession>
<evidence type="ECO:0000313" key="2">
    <source>
        <dbReference type="EnsemblPlants" id="HORVU.MOREX.r3.6HG0618890.1.CDS1"/>
    </source>
</evidence>
<dbReference type="OMA" id="YECIEEH"/>
<evidence type="ECO:0000313" key="3">
    <source>
        <dbReference type="Proteomes" id="UP000011116"/>
    </source>
</evidence>
<proteinExistence type="predicted"/>
<reference evidence="2" key="2">
    <citation type="submission" date="2020-10" db="EMBL/GenBank/DDBJ databases">
        <authorList>
            <person name="Scholz U."/>
            <person name="Mascher M."/>
            <person name="Fiebig A."/>
        </authorList>
    </citation>
    <scope>NUCLEOTIDE SEQUENCE [LARGE SCALE GENOMIC DNA]</scope>
    <source>
        <strain evidence="2">cv. Morex</strain>
    </source>
</reference>
<evidence type="ECO:0000259" key="1">
    <source>
        <dbReference type="Pfam" id="PF03101"/>
    </source>
</evidence>
<keyword evidence="3" id="KW-1185">Reference proteome</keyword>